<dbReference type="InterPro" id="IPR051477">
    <property type="entry name" value="Expansin_CellWall"/>
</dbReference>
<feature type="chain" id="PRO_5046989533" evidence="2">
    <location>
        <begin position="31"/>
        <end position="138"/>
    </location>
</feature>
<feature type="domain" description="RlpA-like protein double-psi beta-barrel" evidence="3">
    <location>
        <begin position="38"/>
        <end position="130"/>
    </location>
</feature>
<dbReference type="PANTHER" id="PTHR31836:SF28">
    <property type="entry name" value="SRCR DOMAIN-CONTAINING PROTEIN-RELATED"/>
    <property type="match status" value="1"/>
</dbReference>
<evidence type="ECO:0000259" key="3">
    <source>
        <dbReference type="Pfam" id="PF03330"/>
    </source>
</evidence>
<dbReference type="InterPro" id="IPR009009">
    <property type="entry name" value="RlpA-like_DPBB"/>
</dbReference>
<feature type="signal peptide" evidence="2">
    <location>
        <begin position="1"/>
        <end position="30"/>
    </location>
</feature>
<keyword evidence="5" id="KW-1185">Reference proteome</keyword>
<dbReference type="NCBIfam" id="NF041659">
    <property type="entry name" value="Papain_Inhib"/>
    <property type="match status" value="1"/>
</dbReference>
<dbReference type="PANTHER" id="PTHR31836">
    <property type="match status" value="1"/>
</dbReference>
<protein>
    <submittedName>
        <fullName evidence="4">Cysteine/serine endopeptidase inhibitor</fullName>
    </submittedName>
</protein>
<name>A0ABW0DNH6_9ACTN</name>
<proteinExistence type="predicted"/>
<evidence type="ECO:0000256" key="1">
    <source>
        <dbReference type="ARBA" id="ARBA00022729"/>
    </source>
</evidence>
<dbReference type="Pfam" id="PF03330">
    <property type="entry name" value="DPBB_1"/>
    <property type="match status" value="1"/>
</dbReference>
<keyword evidence="1 2" id="KW-0732">Signal</keyword>
<dbReference type="Proteomes" id="UP001596035">
    <property type="component" value="Unassembled WGS sequence"/>
</dbReference>
<evidence type="ECO:0000256" key="2">
    <source>
        <dbReference type="SAM" id="SignalP"/>
    </source>
</evidence>
<sequence length="138" mass="14718">MLMNRRVRGVVTIGLAAALLGVMEASPASAAPIGKVRQGKATFYTDRGTGACGKPVDAANQRIVAVSPKWWTAANPNKDPLCRLKVRVTYRGKSITVPVRDKCAGCGPHHIDLGRPAFAELAAPSKGVIKGVKWKFVR</sequence>
<dbReference type="SUPFAM" id="SSF50685">
    <property type="entry name" value="Barwin-like endoglucanases"/>
    <property type="match status" value="1"/>
</dbReference>
<organism evidence="4 5">
    <name type="scientific">Streptomyces atrovirens</name>
    <dbReference type="NCBI Taxonomy" id="285556"/>
    <lineage>
        <taxon>Bacteria</taxon>
        <taxon>Bacillati</taxon>
        <taxon>Actinomycetota</taxon>
        <taxon>Actinomycetes</taxon>
        <taxon>Kitasatosporales</taxon>
        <taxon>Streptomycetaceae</taxon>
        <taxon>Streptomyces</taxon>
    </lineage>
</organism>
<dbReference type="RefSeq" id="WP_344565538.1">
    <property type="nucleotide sequence ID" value="NZ_BAAATG010000039.1"/>
</dbReference>
<evidence type="ECO:0000313" key="4">
    <source>
        <dbReference type="EMBL" id="MFC5238963.1"/>
    </source>
</evidence>
<reference evidence="5" key="1">
    <citation type="journal article" date="2019" name="Int. J. Syst. Evol. Microbiol.">
        <title>The Global Catalogue of Microorganisms (GCM) 10K type strain sequencing project: providing services to taxonomists for standard genome sequencing and annotation.</title>
        <authorList>
            <consortium name="The Broad Institute Genomics Platform"/>
            <consortium name="The Broad Institute Genome Sequencing Center for Infectious Disease"/>
            <person name="Wu L."/>
            <person name="Ma J."/>
        </authorList>
    </citation>
    <scope>NUCLEOTIDE SEQUENCE [LARGE SCALE GENOMIC DNA]</scope>
    <source>
        <strain evidence="5">CGMCC 4.7131</strain>
    </source>
</reference>
<gene>
    <name evidence="4" type="ORF">ACFPWV_03365</name>
</gene>
<dbReference type="CDD" id="cd22273">
    <property type="entry name" value="DPBB_SPI-like"/>
    <property type="match status" value="1"/>
</dbReference>
<comment type="caution">
    <text evidence="4">The sequence shown here is derived from an EMBL/GenBank/DDBJ whole genome shotgun (WGS) entry which is preliminary data.</text>
</comment>
<evidence type="ECO:0000313" key="5">
    <source>
        <dbReference type="Proteomes" id="UP001596035"/>
    </source>
</evidence>
<dbReference type="InterPro" id="IPR036908">
    <property type="entry name" value="RlpA-like_sf"/>
</dbReference>
<dbReference type="InterPro" id="IPR048197">
    <property type="entry name" value="Papain_inhib"/>
</dbReference>
<dbReference type="Gene3D" id="2.40.40.10">
    <property type="entry name" value="RlpA-like domain"/>
    <property type="match status" value="1"/>
</dbReference>
<accession>A0ABW0DNH6</accession>
<dbReference type="EMBL" id="JBHSKN010000003">
    <property type="protein sequence ID" value="MFC5238963.1"/>
    <property type="molecule type" value="Genomic_DNA"/>
</dbReference>